<name>A7HPP3_PARL1</name>
<evidence type="ECO:0000256" key="1">
    <source>
        <dbReference type="SAM" id="Phobius"/>
    </source>
</evidence>
<evidence type="ECO:0000313" key="2">
    <source>
        <dbReference type="EMBL" id="ABS61876.1"/>
    </source>
</evidence>
<accession>A7HPP3</accession>
<sequence length="228" mass="24818">MGLGYRAGRSRAEPSLSARGHAVAAQPAASGLTISRRLADWLAGMIVVAVLVQLAICFGDISYYDENGQIELGQCALLLLAVGLFFWAAVKAADRLTAVRLFALSIFALTFLFREAEIEMEGTRFASYLAIAETYRLKYVFLGLLWLSVFAASLKNLRESIVSGWRWLMTAPGKALLAGIAFYLVGDLSEKNIVVAAHDLGVMIEENVESLGTLAIFLSSFLTSRRLS</sequence>
<gene>
    <name evidence="2" type="ordered locus">Plav_0253</name>
</gene>
<keyword evidence="1" id="KW-1133">Transmembrane helix</keyword>
<keyword evidence="1" id="KW-0812">Transmembrane</keyword>
<dbReference type="KEGG" id="pla:Plav_0253"/>
<reference evidence="2 3" key="1">
    <citation type="journal article" date="2011" name="Stand. Genomic Sci.">
        <title>Complete genome sequence of Parvibaculum lavamentivorans type strain (DS-1(T)).</title>
        <authorList>
            <person name="Schleheck D."/>
            <person name="Weiss M."/>
            <person name="Pitluck S."/>
            <person name="Bruce D."/>
            <person name="Land M.L."/>
            <person name="Han S."/>
            <person name="Saunders E."/>
            <person name="Tapia R."/>
            <person name="Detter C."/>
            <person name="Brettin T."/>
            <person name="Han J."/>
            <person name="Woyke T."/>
            <person name="Goodwin L."/>
            <person name="Pennacchio L."/>
            <person name="Nolan M."/>
            <person name="Cook A.M."/>
            <person name="Kjelleberg S."/>
            <person name="Thomas T."/>
        </authorList>
    </citation>
    <scope>NUCLEOTIDE SEQUENCE [LARGE SCALE GENOMIC DNA]</scope>
    <source>
        <strain evidence="3">DS-1 / DSM 13023 / NCIMB 13966</strain>
    </source>
</reference>
<feature type="transmembrane region" description="Helical" evidence="1">
    <location>
        <begin position="96"/>
        <end position="114"/>
    </location>
</feature>
<dbReference type="EMBL" id="CP000774">
    <property type="protein sequence ID" value="ABS61876.1"/>
    <property type="molecule type" value="Genomic_DNA"/>
</dbReference>
<feature type="transmembrane region" description="Helical" evidence="1">
    <location>
        <begin position="41"/>
        <end position="58"/>
    </location>
</feature>
<feature type="transmembrane region" description="Helical" evidence="1">
    <location>
        <begin position="135"/>
        <end position="153"/>
    </location>
</feature>
<dbReference type="HOGENOM" id="CLU_1213863_0_0_5"/>
<feature type="transmembrane region" description="Helical" evidence="1">
    <location>
        <begin position="165"/>
        <end position="185"/>
    </location>
</feature>
<protein>
    <submittedName>
        <fullName evidence="2">Uncharacterized protein</fullName>
    </submittedName>
</protein>
<feature type="transmembrane region" description="Helical" evidence="1">
    <location>
        <begin position="70"/>
        <end position="90"/>
    </location>
</feature>
<keyword evidence="3" id="KW-1185">Reference proteome</keyword>
<organism evidence="2 3">
    <name type="scientific">Parvibaculum lavamentivorans (strain DS-1 / DSM 13023 / NCIMB 13966)</name>
    <dbReference type="NCBI Taxonomy" id="402881"/>
    <lineage>
        <taxon>Bacteria</taxon>
        <taxon>Pseudomonadati</taxon>
        <taxon>Pseudomonadota</taxon>
        <taxon>Alphaproteobacteria</taxon>
        <taxon>Hyphomicrobiales</taxon>
        <taxon>Parvibaculaceae</taxon>
        <taxon>Parvibaculum</taxon>
    </lineage>
</organism>
<dbReference type="RefSeq" id="WP_011995167.1">
    <property type="nucleotide sequence ID" value="NC_009719.1"/>
</dbReference>
<dbReference type="TCDB" id="9.B.2.6.3">
    <property type="family name" value="the integral membrane caax protease-2 (caax protease2) family"/>
</dbReference>
<dbReference type="Proteomes" id="UP000006377">
    <property type="component" value="Chromosome"/>
</dbReference>
<dbReference type="STRING" id="402881.Plav_0253"/>
<proteinExistence type="predicted"/>
<dbReference type="eggNOG" id="ENOG502ZKFW">
    <property type="taxonomic scope" value="Bacteria"/>
</dbReference>
<evidence type="ECO:0000313" key="3">
    <source>
        <dbReference type="Proteomes" id="UP000006377"/>
    </source>
</evidence>
<keyword evidence="1" id="KW-0472">Membrane</keyword>
<dbReference type="AlphaFoldDB" id="A7HPP3"/>